<gene>
    <name evidence="7" type="ORF">Athai_52390</name>
</gene>
<evidence type="ECO:0000256" key="4">
    <source>
        <dbReference type="ARBA" id="ARBA00023136"/>
    </source>
</evidence>
<organism evidence="7 8">
    <name type="scientific">Actinocatenispora thailandica</name>
    <dbReference type="NCBI Taxonomy" id="227318"/>
    <lineage>
        <taxon>Bacteria</taxon>
        <taxon>Bacillati</taxon>
        <taxon>Actinomycetota</taxon>
        <taxon>Actinomycetes</taxon>
        <taxon>Micromonosporales</taxon>
        <taxon>Micromonosporaceae</taxon>
        <taxon>Actinocatenispora</taxon>
    </lineage>
</organism>
<keyword evidence="2 6" id="KW-0812">Transmembrane</keyword>
<evidence type="ECO:0000256" key="2">
    <source>
        <dbReference type="ARBA" id="ARBA00022692"/>
    </source>
</evidence>
<name>A0A7R7DU01_9ACTN</name>
<evidence type="ECO:0000313" key="8">
    <source>
        <dbReference type="Proteomes" id="UP000611640"/>
    </source>
</evidence>
<sequence length="112" mass="11527">MQPGMPPPPGYQQGPPPGAPQEPVNSHMGWAIGAIFLFWPLAIPAIMAASRCNAAVAAGDYMGAQAASEDAKKWAKLATIIGICWYVLSCLIFGLASCGGLMAANSAATSTY</sequence>
<dbReference type="AlphaFoldDB" id="A0A7R7DU01"/>
<evidence type="ECO:0000256" key="6">
    <source>
        <dbReference type="SAM" id="Phobius"/>
    </source>
</evidence>
<feature type="transmembrane region" description="Helical" evidence="6">
    <location>
        <begin position="77"/>
        <end position="104"/>
    </location>
</feature>
<protein>
    <recommendedName>
        <fullName evidence="9">CD225/dispanin family protein</fullName>
    </recommendedName>
</protein>
<evidence type="ECO:0000256" key="1">
    <source>
        <dbReference type="ARBA" id="ARBA00004370"/>
    </source>
</evidence>
<evidence type="ECO:0000313" key="7">
    <source>
        <dbReference type="EMBL" id="BCJ37736.1"/>
    </source>
</evidence>
<reference evidence="7 8" key="1">
    <citation type="submission" date="2020-08" db="EMBL/GenBank/DDBJ databases">
        <title>Whole genome shotgun sequence of Actinocatenispora thailandica NBRC 105041.</title>
        <authorList>
            <person name="Komaki H."/>
            <person name="Tamura T."/>
        </authorList>
    </citation>
    <scope>NUCLEOTIDE SEQUENCE [LARGE SCALE GENOMIC DNA]</scope>
    <source>
        <strain evidence="7 8">NBRC 105041</strain>
    </source>
</reference>
<dbReference type="PANTHER" id="PTHR14948">
    <property type="entry name" value="NG5"/>
    <property type="match status" value="1"/>
</dbReference>
<comment type="subcellular location">
    <subcellularLocation>
        <location evidence="1">Membrane</location>
    </subcellularLocation>
</comment>
<keyword evidence="4 6" id="KW-0472">Membrane</keyword>
<proteinExistence type="predicted"/>
<dbReference type="KEGG" id="atl:Athai_52390"/>
<evidence type="ECO:0000256" key="5">
    <source>
        <dbReference type="SAM" id="MobiDB-lite"/>
    </source>
</evidence>
<dbReference type="Pfam" id="PF04505">
    <property type="entry name" value="CD225"/>
    <property type="match status" value="1"/>
</dbReference>
<evidence type="ECO:0000256" key="3">
    <source>
        <dbReference type="ARBA" id="ARBA00022989"/>
    </source>
</evidence>
<dbReference type="InterPro" id="IPR007593">
    <property type="entry name" value="CD225/Dispanin_fam"/>
</dbReference>
<dbReference type="Proteomes" id="UP000611640">
    <property type="component" value="Chromosome"/>
</dbReference>
<dbReference type="GO" id="GO:0016020">
    <property type="term" value="C:membrane"/>
    <property type="evidence" value="ECO:0007669"/>
    <property type="project" value="UniProtKB-SubCell"/>
</dbReference>
<dbReference type="InterPro" id="IPR051423">
    <property type="entry name" value="CD225/Dispanin"/>
</dbReference>
<accession>A0A7R7DU01</accession>
<keyword evidence="3 6" id="KW-1133">Transmembrane helix</keyword>
<feature type="transmembrane region" description="Helical" evidence="6">
    <location>
        <begin position="28"/>
        <end position="49"/>
    </location>
</feature>
<feature type="region of interest" description="Disordered" evidence="5">
    <location>
        <begin position="1"/>
        <end position="24"/>
    </location>
</feature>
<dbReference type="EMBL" id="AP023355">
    <property type="protein sequence ID" value="BCJ37736.1"/>
    <property type="molecule type" value="Genomic_DNA"/>
</dbReference>
<evidence type="ECO:0008006" key="9">
    <source>
        <dbReference type="Google" id="ProtNLM"/>
    </source>
</evidence>
<keyword evidence="8" id="KW-1185">Reference proteome</keyword>
<feature type="compositionally biased region" description="Pro residues" evidence="5">
    <location>
        <begin position="1"/>
        <end position="20"/>
    </location>
</feature>
<dbReference type="PANTHER" id="PTHR14948:SF25">
    <property type="entry name" value="DUF4190 DOMAIN-CONTAINING PROTEIN"/>
    <property type="match status" value="1"/>
</dbReference>